<evidence type="ECO:0000256" key="5">
    <source>
        <dbReference type="ARBA" id="ARBA00022741"/>
    </source>
</evidence>
<comment type="catalytic activity">
    <reaction evidence="8">
        <text>L-histidyl-[protein] + UTP = N(tele)-(5'-uridylyl)-L-histidyl-[protein] + diphosphate</text>
        <dbReference type="Rhea" id="RHEA:83891"/>
        <dbReference type="Rhea" id="RHEA-COMP:9745"/>
        <dbReference type="Rhea" id="RHEA-COMP:20239"/>
        <dbReference type="ChEBI" id="CHEBI:29979"/>
        <dbReference type="ChEBI" id="CHEBI:33019"/>
        <dbReference type="ChEBI" id="CHEBI:46398"/>
        <dbReference type="ChEBI" id="CHEBI:233474"/>
    </reaction>
</comment>
<keyword evidence="8" id="KW-0464">Manganese</keyword>
<dbReference type="KEGG" id="slom:PXH66_00390"/>
<dbReference type="EC" id="2.7.7.-" evidence="8"/>
<dbReference type="RefSeq" id="WP_330929251.1">
    <property type="nucleotide sequence ID" value="NZ_CP119075.1"/>
</dbReference>
<feature type="binding site" evidence="8">
    <location>
        <position position="179"/>
    </location>
    <ligand>
        <name>ATP</name>
        <dbReference type="ChEBI" id="CHEBI:30616"/>
    </ligand>
</feature>
<name>A0AAE9ZXU6_9BACT</name>
<comment type="catalytic activity">
    <reaction evidence="8">
        <text>L-seryl-[protein] + UTP = O-(5'-uridylyl)-L-seryl-[protein] + diphosphate</text>
        <dbReference type="Rhea" id="RHEA:64604"/>
        <dbReference type="Rhea" id="RHEA-COMP:9863"/>
        <dbReference type="Rhea" id="RHEA-COMP:16635"/>
        <dbReference type="ChEBI" id="CHEBI:29999"/>
        <dbReference type="ChEBI" id="CHEBI:33019"/>
        <dbReference type="ChEBI" id="CHEBI:46398"/>
        <dbReference type="ChEBI" id="CHEBI:156051"/>
    </reaction>
</comment>
<reference evidence="9" key="1">
    <citation type="submission" date="2023-03" db="EMBL/GenBank/DDBJ databases">
        <title>Lomoglobus Profundus gen. nov., sp. nov., a novel member of the phylum Verrucomicrobia, isolated from deep-marine sediment of South China Sea.</title>
        <authorList>
            <person name="Ahmad T."/>
            <person name="Ishaq S.E."/>
            <person name="Wang F."/>
        </authorList>
    </citation>
    <scope>NUCLEOTIDE SEQUENCE</scope>
    <source>
        <strain evidence="9">LMO-M01</strain>
    </source>
</reference>
<feature type="binding site" evidence="8">
    <location>
        <position position="121"/>
    </location>
    <ligand>
        <name>ATP</name>
        <dbReference type="ChEBI" id="CHEBI:30616"/>
    </ligand>
</feature>
<feature type="binding site" evidence="8">
    <location>
        <position position="109"/>
    </location>
    <ligand>
        <name>ATP</name>
        <dbReference type="ChEBI" id="CHEBI:30616"/>
    </ligand>
</feature>
<proteinExistence type="inferred from homology"/>
<dbReference type="PANTHER" id="PTHR32057">
    <property type="entry name" value="PROTEIN ADENYLYLTRANSFERASE SELO, MITOCHONDRIAL"/>
    <property type="match status" value="1"/>
</dbReference>
<dbReference type="AlphaFoldDB" id="A0AAE9ZXU6"/>
<evidence type="ECO:0000313" key="9">
    <source>
        <dbReference type="EMBL" id="WED65304.1"/>
    </source>
</evidence>
<keyword evidence="4 8" id="KW-0479">Metal-binding</keyword>
<organism evidence="9 10">
    <name type="scientific">Synoicihabitans lomoniglobus</name>
    <dbReference type="NCBI Taxonomy" id="2909285"/>
    <lineage>
        <taxon>Bacteria</taxon>
        <taxon>Pseudomonadati</taxon>
        <taxon>Verrucomicrobiota</taxon>
        <taxon>Opitutia</taxon>
        <taxon>Opitutales</taxon>
        <taxon>Opitutaceae</taxon>
        <taxon>Synoicihabitans</taxon>
    </lineage>
</organism>
<dbReference type="GO" id="GO:0005524">
    <property type="term" value="F:ATP binding"/>
    <property type="evidence" value="ECO:0007669"/>
    <property type="project" value="UniProtKB-UniRule"/>
</dbReference>
<keyword evidence="5 8" id="KW-0547">Nucleotide-binding</keyword>
<dbReference type="EC" id="2.7.7.108" evidence="8"/>
<comment type="catalytic activity">
    <reaction evidence="8">
        <text>L-threonyl-[protein] + ATP = 3-O-(5'-adenylyl)-L-threonyl-[protein] + diphosphate</text>
        <dbReference type="Rhea" id="RHEA:54292"/>
        <dbReference type="Rhea" id="RHEA-COMP:11060"/>
        <dbReference type="Rhea" id="RHEA-COMP:13847"/>
        <dbReference type="ChEBI" id="CHEBI:30013"/>
        <dbReference type="ChEBI" id="CHEBI:30616"/>
        <dbReference type="ChEBI" id="CHEBI:33019"/>
        <dbReference type="ChEBI" id="CHEBI:138113"/>
        <dbReference type="EC" id="2.7.7.108"/>
    </reaction>
</comment>
<dbReference type="InterPro" id="IPR003846">
    <property type="entry name" value="SelO"/>
</dbReference>
<evidence type="ECO:0000256" key="6">
    <source>
        <dbReference type="ARBA" id="ARBA00022840"/>
    </source>
</evidence>
<feature type="binding site" evidence="8">
    <location>
        <position position="122"/>
    </location>
    <ligand>
        <name>ATP</name>
        <dbReference type="ChEBI" id="CHEBI:30616"/>
    </ligand>
</feature>
<comment type="cofactor">
    <cofactor evidence="8">
        <name>Mg(2+)</name>
        <dbReference type="ChEBI" id="CHEBI:18420"/>
    </cofactor>
    <cofactor evidence="8">
        <name>Mn(2+)</name>
        <dbReference type="ChEBI" id="CHEBI:29035"/>
    </cofactor>
</comment>
<evidence type="ECO:0000256" key="2">
    <source>
        <dbReference type="ARBA" id="ARBA00022679"/>
    </source>
</evidence>
<feature type="binding site" evidence="8">
    <location>
        <position position="88"/>
    </location>
    <ligand>
        <name>ATP</name>
        <dbReference type="ChEBI" id="CHEBI:30616"/>
    </ligand>
</feature>
<feature type="binding site" evidence="8">
    <location>
        <position position="249"/>
    </location>
    <ligand>
        <name>Mg(2+)</name>
        <dbReference type="ChEBI" id="CHEBI:18420"/>
    </ligand>
</feature>
<dbReference type="EMBL" id="CP119075">
    <property type="protein sequence ID" value="WED65304.1"/>
    <property type="molecule type" value="Genomic_DNA"/>
</dbReference>
<feature type="binding site" evidence="8">
    <location>
        <position position="258"/>
    </location>
    <ligand>
        <name>Mg(2+)</name>
        <dbReference type="ChEBI" id="CHEBI:18420"/>
    </ligand>
</feature>
<keyword evidence="7 8" id="KW-0460">Magnesium</keyword>
<dbReference type="Proteomes" id="UP001218638">
    <property type="component" value="Chromosome"/>
</dbReference>
<dbReference type="GO" id="GO:0070733">
    <property type="term" value="F:AMPylase activity"/>
    <property type="evidence" value="ECO:0007669"/>
    <property type="project" value="UniProtKB-EC"/>
</dbReference>
<comment type="catalytic activity">
    <reaction evidence="8">
        <text>L-tyrosyl-[protein] + UTP = O-(5'-uridylyl)-L-tyrosyl-[protein] + diphosphate</text>
        <dbReference type="Rhea" id="RHEA:83887"/>
        <dbReference type="Rhea" id="RHEA-COMP:10136"/>
        <dbReference type="Rhea" id="RHEA-COMP:20238"/>
        <dbReference type="ChEBI" id="CHEBI:33019"/>
        <dbReference type="ChEBI" id="CHEBI:46398"/>
        <dbReference type="ChEBI" id="CHEBI:46858"/>
        <dbReference type="ChEBI" id="CHEBI:90602"/>
    </reaction>
</comment>
<accession>A0AAE9ZXU6</accession>
<keyword evidence="6 8" id="KW-0067">ATP-binding</keyword>
<dbReference type="NCBIfam" id="NF000658">
    <property type="entry name" value="PRK00029.1"/>
    <property type="match status" value="1"/>
</dbReference>
<feature type="binding site" evidence="8">
    <location>
        <position position="172"/>
    </location>
    <ligand>
        <name>ATP</name>
        <dbReference type="ChEBI" id="CHEBI:30616"/>
    </ligand>
</feature>
<keyword evidence="2 8" id="KW-0808">Transferase</keyword>
<gene>
    <name evidence="8" type="primary">ydiU</name>
    <name evidence="8" type="synonym">selO</name>
    <name evidence="9" type="ORF">PXH66_00390</name>
</gene>
<dbReference type="PANTHER" id="PTHR32057:SF14">
    <property type="entry name" value="PROTEIN ADENYLYLTRANSFERASE SELO, MITOCHONDRIAL"/>
    <property type="match status" value="1"/>
</dbReference>
<feature type="binding site" evidence="8">
    <location>
        <position position="86"/>
    </location>
    <ligand>
        <name>ATP</name>
        <dbReference type="ChEBI" id="CHEBI:30616"/>
    </ligand>
</feature>
<dbReference type="Pfam" id="PF02696">
    <property type="entry name" value="SelO"/>
    <property type="match status" value="1"/>
</dbReference>
<keyword evidence="10" id="KW-1185">Reference proteome</keyword>
<dbReference type="GO" id="GO:0000287">
    <property type="term" value="F:magnesium ion binding"/>
    <property type="evidence" value="ECO:0007669"/>
    <property type="project" value="UniProtKB-UniRule"/>
</dbReference>
<comment type="function">
    <text evidence="8">Nucleotidyltransferase involved in the post-translational modification of proteins. It can catalyze the addition of adenosine monophosphate (AMP) or uridine monophosphate (UMP) to a protein, resulting in modifications known as AMPylation and UMPylation.</text>
</comment>
<feature type="active site" description="Proton acceptor" evidence="8">
    <location>
        <position position="248"/>
    </location>
</feature>
<sequence length="485" mass="52777">MPIAFDNTYARLPERFFARTAPAVVPAPQLIRLNHALADQLGLSSDWLASPEGIAMLAGNAMPPGAEPLAQAYAGHQFGNFVPQLGDGRAILLGEVVGRDGARRDIQLKGAGRTPFSRGGDGKAALGPVLREYIVSEAMTALGVPSTRALAAVSTGETVQRETPLPGAVFTRVAASHIRVGTFQYFAVREDVDALRELVDTVISRLYPEAAEADLPTVKLLQMIIGAQADLIASWLHLGFIHGVMNTDNMAVSGETIDYGPCAFMDTFHPECVFSAIDRRGRYAWGNQPAIGQWNLTCLAEALLPLIHENEDTAKVWAESALAQFSDRFHDRFHAGFCAKLGLPDEDGGDDGVAFIGATLAKLKEQEIDFTLFFRQLTRVAAGDSPDELIALFKETATAKAWLDDWRRVAEPETKLAGMRAANPILIPRNHRVEEAIRQAQTGDYAPFNRLVDALAAPFEERPEYADLEKAPLPEERVTQTFCGT</sequence>
<feature type="binding site" evidence="8">
    <location>
        <position position="258"/>
    </location>
    <ligand>
        <name>ATP</name>
        <dbReference type="ChEBI" id="CHEBI:30616"/>
    </ligand>
</feature>
<comment type="catalytic activity">
    <reaction evidence="8">
        <text>L-tyrosyl-[protein] + ATP = O-(5'-adenylyl)-L-tyrosyl-[protein] + diphosphate</text>
        <dbReference type="Rhea" id="RHEA:54288"/>
        <dbReference type="Rhea" id="RHEA-COMP:10136"/>
        <dbReference type="Rhea" id="RHEA-COMP:13846"/>
        <dbReference type="ChEBI" id="CHEBI:30616"/>
        <dbReference type="ChEBI" id="CHEBI:33019"/>
        <dbReference type="ChEBI" id="CHEBI:46858"/>
        <dbReference type="ChEBI" id="CHEBI:83624"/>
        <dbReference type="EC" id="2.7.7.108"/>
    </reaction>
</comment>
<dbReference type="HAMAP" id="MF_00692">
    <property type="entry name" value="SelO"/>
    <property type="match status" value="1"/>
</dbReference>
<comment type="similarity">
    <text evidence="1 8">Belongs to the SELO family.</text>
</comment>
<feature type="binding site" evidence="8">
    <location>
        <position position="89"/>
    </location>
    <ligand>
        <name>ATP</name>
        <dbReference type="ChEBI" id="CHEBI:30616"/>
    </ligand>
</feature>
<evidence type="ECO:0000256" key="8">
    <source>
        <dbReference type="HAMAP-Rule" id="MF_00692"/>
    </source>
</evidence>
<comment type="catalytic activity">
    <reaction evidence="8">
        <text>L-seryl-[protein] + ATP = 3-O-(5'-adenylyl)-L-seryl-[protein] + diphosphate</text>
        <dbReference type="Rhea" id="RHEA:58120"/>
        <dbReference type="Rhea" id="RHEA-COMP:9863"/>
        <dbReference type="Rhea" id="RHEA-COMP:15073"/>
        <dbReference type="ChEBI" id="CHEBI:29999"/>
        <dbReference type="ChEBI" id="CHEBI:30616"/>
        <dbReference type="ChEBI" id="CHEBI:33019"/>
        <dbReference type="ChEBI" id="CHEBI:142516"/>
        <dbReference type="EC" id="2.7.7.108"/>
    </reaction>
</comment>
<protein>
    <recommendedName>
        <fullName evidence="8">Protein nucleotidyltransferase YdiU</fullName>
        <ecNumber evidence="8">2.7.7.-</ecNumber>
    </recommendedName>
    <alternativeName>
        <fullName evidence="8">Protein adenylyltransferase YdiU</fullName>
        <ecNumber evidence="8">2.7.7.108</ecNumber>
    </alternativeName>
    <alternativeName>
        <fullName evidence="8">Protein uridylyltransferase YdiU</fullName>
        <ecNumber evidence="8">2.7.7.-</ecNumber>
    </alternativeName>
</protein>
<evidence type="ECO:0000256" key="3">
    <source>
        <dbReference type="ARBA" id="ARBA00022695"/>
    </source>
</evidence>
<evidence type="ECO:0000256" key="4">
    <source>
        <dbReference type="ARBA" id="ARBA00022723"/>
    </source>
</evidence>
<keyword evidence="3 8" id="KW-0548">Nucleotidyltransferase</keyword>
<dbReference type="GO" id="GO:0030145">
    <property type="term" value="F:manganese ion binding"/>
    <property type="evidence" value="ECO:0007669"/>
    <property type="project" value="UniProtKB-UniRule"/>
</dbReference>
<evidence type="ECO:0000256" key="1">
    <source>
        <dbReference type="ARBA" id="ARBA00009747"/>
    </source>
</evidence>
<evidence type="ECO:0000313" key="10">
    <source>
        <dbReference type="Proteomes" id="UP001218638"/>
    </source>
</evidence>
<evidence type="ECO:0000256" key="7">
    <source>
        <dbReference type="ARBA" id="ARBA00022842"/>
    </source>
</evidence>